<accession>A0A0A8ZUD0</accession>
<organism evidence="1">
    <name type="scientific">Arundo donax</name>
    <name type="common">Giant reed</name>
    <name type="synonym">Donax arundinaceus</name>
    <dbReference type="NCBI Taxonomy" id="35708"/>
    <lineage>
        <taxon>Eukaryota</taxon>
        <taxon>Viridiplantae</taxon>
        <taxon>Streptophyta</taxon>
        <taxon>Embryophyta</taxon>
        <taxon>Tracheophyta</taxon>
        <taxon>Spermatophyta</taxon>
        <taxon>Magnoliopsida</taxon>
        <taxon>Liliopsida</taxon>
        <taxon>Poales</taxon>
        <taxon>Poaceae</taxon>
        <taxon>PACMAD clade</taxon>
        <taxon>Arundinoideae</taxon>
        <taxon>Arundineae</taxon>
        <taxon>Arundo</taxon>
    </lineage>
</organism>
<protein>
    <submittedName>
        <fullName evidence="1">Uncharacterized protein</fullName>
    </submittedName>
</protein>
<sequence length="21" mass="2402">MLLVTSSLGCFRTFWCCAEAY</sequence>
<dbReference type="EMBL" id="GBRH01255489">
    <property type="protein sequence ID" value="JAD42406.1"/>
    <property type="molecule type" value="Transcribed_RNA"/>
</dbReference>
<name>A0A0A8ZUD0_ARUDO</name>
<reference evidence="1" key="2">
    <citation type="journal article" date="2015" name="Data Brief">
        <title>Shoot transcriptome of the giant reed, Arundo donax.</title>
        <authorList>
            <person name="Barrero R.A."/>
            <person name="Guerrero F.D."/>
            <person name="Moolhuijzen P."/>
            <person name="Goolsby J.A."/>
            <person name="Tidwell J."/>
            <person name="Bellgard S.E."/>
            <person name="Bellgard M.I."/>
        </authorList>
    </citation>
    <scope>NUCLEOTIDE SEQUENCE</scope>
    <source>
        <tissue evidence="1">Shoot tissue taken approximately 20 cm above the soil surface</tissue>
    </source>
</reference>
<proteinExistence type="predicted"/>
<dbReference type="AlphaFoldDB" id="A0A0A8ZUD0"/>
<evidence type="ECO:0000313" key="1">
    <source>
        <dbReference type="EMBL" id="JAD42406.1"/>
    </source>
</evidence>
<reference evidence="1" key="1">
    <citation type="submission" date="2014-09" db="EMBL/GenBank/DDBJ databases">
        <authorList>
            <person name="Magalhaes I.L.F."/>
            <person name="Oliveira U."/>
            <person name="Santos F.R."/>
            <person name="Vidigal T.H.D.A."/>
            <person name="Brescovit A.D."/>
            <person name="Santos A.J."/>
        </authorList>
    </citation>
    <scope>NUCLEOTIDE SEQUENCE</scope>
    <source>
        <tissue evidence="1">Shoot tissue taken approximately 20 cm above the soil surface</tissue>
    </source>
</reference>